<gene>
    <name evidence="1" type="ORF">LCGC14_1729830</name>
</gene>
<accession>A0A0F9K9M5</accession>
<sequence length="151" mass="17638">VRSLLILREKSSDRLKKQFYLLSVEIDAKLGNKIENFKGRLEDFEADVEILLNEFLSLYYLDQYKLIEGASYMQYLKKSRELQSIDVRILNVIIARTKFEKKFTLNKIVEEIDEKNIDAIYGGLHTLIGRNIIVPIHYKKSDSHPLLGGFK</sequence>
<organism evidence="1">
    <name type="scientific">marine sediment metagenome</name>
    <dbReference type="NCBI Taxonomy" id="412755"/>
    <lineage>
        <taxon>unclassified sequences</taxon>
        <taxon>metagenomes</taxon>
        <taxon>ecological metagenomes</taxon>
    </lineage>
</organism>
<feature type="non-terminal residue" evidence="1">
    <location>
        <position position="1"/>
    </location>
</feature>
<evidence type="ECO:0000313" key="1">
    <source>
        <dbReference type="EMBL" id="KKM07843.1"/>
    </source>
</evidence>
<protein>
    <submittedName>
        <fullName evidence="1">Uncharacterized protein</fullName>
    </submittedName>
</protein>
<name>A0A0F9K9M5_9ZZZZ</name>
<reference evidence="1" key="1">
    <citation type="journal article" date="2015" name="Nature">
        <title>Complex archaea that bridge the gap between prokaryotes and eukaryotes.</title>
        <authorList>
            <person name="Spang A."/>
            <person name="Saw J.H."/>
            <person name="Jorgensen S.L."/>
            <person name="Zaremba-Niedzwiedzka K."/>
            <person name="Martijn J."/>
            <person name="Lind A.E."/>
            <person name="van Eijk R."/>
            <person name="Schleper C."/>
            <person name="Guy L."/>
            <person name="Ettema T.J."/>
        </authorList>
    </citation>
    <scope>NUCLEOTIDE SEQUENCE</scope>
</reference>
<comment type="caution">
    <text evidence="1">The sequence shown here is derived from an EMBL/GenBank/DDBJ whole genome shotgun (WGS) entry which is preliminary data.</text>
</comment>
<dbReference type="EMBL" id="LAZR01015685">
    <property type="protein sequence ID" value="KKM07843.1"/>
    <property type="molecule type" value="Genomic_DNA"/>
</dbReference>
<proteinExistence type="predicted"/>
<dbReference type="AlphaFoldDB" id="A0A0F9K9M5"/>